<dbReference type="Gene3D" id="1.20.272.10">
    <property type="match status" value="1"/>
</dbReference>
<evidence type="ECO:0000256" key="7">
    <source>
        <dbReference type="ARBA" id="ARBA00034754"/>
    </source>
</evidence>
<feature type="domain" description="DNA polymerase III delta N-terminal" evidence="10">
    <location>
        <begin position="23"/>
        <end position="133"/>
    </location>
</feature>
<dbReference type="Gene3D" id="3.40.50.300">
    <property type="entry name" value="P-loop containing nucleotide triphosphate hydrolases"/>
    <property type="match status" value="1"/>
</dbReference>
<dbReference type="EC" id="2.7.7.7" evidence="1 9"/>
<keyword evidence="3" id="KW-0808">Transferase</keyword>
<dbReference type="STRING" id="740709.A10D4_09369"/>
<comment type="catalytic activity">
    <reaction evidence="8">
        <text>DNA(n) + a 2'-deoxyribonucleoside 5'-triphosphate = DNA(n+1) + diphosphate</text>
        <dbReference type="Rhea" id="RHEA:22508"/>
        <dbReference type="Rhea" id="RHEA-COMP:17339"/>
        <dbReference type="Rhea" id="RHEA-COMP:17340"/>
        <dbReference type="ChEBI" id="CHEBI:33019"/>
        <dbReference type="ChEBI" id="CHEBI:61560"/>
        <dbReference type="ChEBI" id="CHEBI:173112"/>
        <dbReference type="EC" id="2.7.7.7"/>
    </reaction>
</comment>
<dbReference type="RefSeq" id="WP_008489156.1">
    <property type="nucleotide sequence ID" value="NZ_AMRG01000011.1"/>
</dbReference>
<dbReference type="Pfam" id="PF14840">
    <property type="entry name" value="DNA_pol3_delt_C"/>
    <property type="match status" value="1"/>
</dbReference>
<dbReference type="GO" id="GO:0003887">
    <property type="term" value="F:DNA-directed DNA polymerase activity"/>
    <property type="evidence" value="ECO:0007669"/>
    <property type="project" value="UniProtKB-UniRule"/>
</dbReference>
<dbReference type="GO" id="GO:0003677">
    <property type="term" value="F:DNA binding"/>
    <property type="evidence" value="ECO:0007669"/>
    <property type="project" value="InterPro"/>
</dbReference>
<keyword evidence="6" id="KW-0239">DNA-directed DNA polymerase</keyword>
<dbReference type="PATRIC" id="fig|740709.3.peg.1896"/>
<dbReference type="SUPFAM" id="SSF48019">
    <property type="entry name" value="post-AAA+ oligomerization domain-like"/>
    <property type="match status" value="1"/>
</dbReference>
<evidence type="ECO:0000256" key="3">
    <source>
        <dbReference type="ARBA" id="ARBA00022679"/>
    </source>
</evidence>
<organism evidence="12 13">
    <name type="scientific">Idiomarina xiamenensis 10-D-4</name>
    <dbReference type="NCBI Taxonomy" id="740709"/>
    <lineage>
        <taxon>Bacteria</taxon>
        <taxon>Pseudomonadati</taxon>
        <taxon>Pseudomonadota</taxon>
        <taxon>Gammaproteobacteria</taxon>
        <taxon>Alteromonadales</taxon>
        <taxon>Idiomarinaceae</taxon>
        <taxon>Idiomarina</taxon>
    </lineage>
</organism>
<evidence type="ECO:0000256" key="4">
    <source>
        <dbReference type="ARBA" id="ARBA00022695"/>
    </source>
</evidence>
<dbReference type="PANTHER" id="PTHR34388">
    <property type="entry name" value="DNA POLYMERASE III SUBUNIT DELTA"/>
    <property type="match status" value="1"/>
</dbReference>
<evidence type="ECO:0000256" key="5">
    <source>
        <dbReference type="ARBA" id="ARBA00022705"/>
    </source>
</evidence>
<evidence type="ECO:0000313" key="12">
    <source>
        <dbReference type="EMBL" id="EKE82803.1"/>
    </source>
</evidence>
<dbReference type="InterPro" id="IPR010372">
    <property type="entry name" value="DNA_pol3_delta_N"/>
</dbReference>
<evidence type="ECO:0000256" key="8">
    <source>
        <dbReference type="ARBA" id="ARBA00049244"/>
    </source>
</evidence>
<dbReference type="eggNOG" id="COG1466">
    <property type="taxonomic scope" value="Bacteria"/>
</dbReference>
<dbReference type="AlphaFoldDB" id="K2K5F1"/>
<dbReference type="InterPro" id="IPR027417">
    <property type="entry name" value="P-loop_NTPase"/>
</dbReference>
<dbReference type="InterPro" id="IPR008921">
    <property type="entry name" value="DNA_pol3_clamp-load_cplx_C"/>
</dbReference>
<dbReference type="InterPro" id="IPR032780">
    <property type="entry name" value="DNA_pol3_delt_C"/>
</dbReference>
<evidence type="ECO:0000259" key="11">
    <source>
        <dbReference type="Pfam" id="PF14840"/>
    </source>
</evidence>
<accession>K2K5F1</accession>
<dbReference type="SUPFAM" id="SSF52540">
    <property type="entry name" value="P-loop containing nucleoside triphosphate hydrolases"/>
    <property type="match status" value="1"/>
</dbReference>
<keyword evidence="5" id="KW-0235">DNA replication</keyword>
<reference evidence="12 13" key="1">
    <citation type="journal article" date="2012" name="J. Bacteriol.">
        <title>Genome Sequence of Idiomarina xiamenensis Type Strain 10-D-4.</title>
        <authorList>
            <person name="Lai Q."/>
            <person name="Wang L."/>
            <person name="Wang W."/>
            <person name="Shao Z."/>
        </authorList>
    </citation>
    <scope>NUCLEOTIDE SEQUENCE [LARGE SCALE GENOMIC DNA]</scope>
    <source>
        <strain evidence="12 13">10-D-4</strain>
    </source>
</reference>
<dbReference type="GO" id="GO:0006261">
    <property type="term" value="P:DNA-templated DNA replication"/>
    <property type="evidence" value="ECO:0007669"/>
    <property type="project" value="TreeGrafter"/>
</dbReference>
<dbReference type="PANTHER" id="PTHR34388:SF1">
    <property type="entry name" value="DNA POLYMERASE III SUBUNIT DELTA"/>
    <property type="match status" value="1"/>
</dbReference>
<dbReference type="Pfam" id="PF06144">
    <property type="entry name" value="DNA_pol3_delta"/>
    <property type="match status" value="1"/>
</dbReference>
<dbReference type="CDD" id="cd18138">
    <property type="entry name" value="HLD_clamp_pol_III_delta"/>
    <property type="match status" value="1"/>
</dbReference>
<evidence type="ECO:0000256" key="1">
    <source>
        <dbReference type="ARBA" id="ARBA00012417"/>
    </source>
</evidence>
<name>K2K5F1_9GAMM</name>
<keyword evidence="13" id="KW-1185">Reference proteome</keyword>
<evidence type="ECO:0000313" key="13">
    <source>
        <dbReference type="Proteomes" id="UP000014115"/>
    </source>
</evidence>
<comment type="similarity">
    <text evidence="7">Belongs to the DNA polymerase HolA subunit family.</text>
</comment>
<evidence type="ECO:0000256" key="9">
    <source>
        <dbReference type="NCBIfam" id="TIGR01128"/>
    </source>
</evidence>
<feature type="domain" description="DNA polymerase III subunit delta C-terminal" evidence="11">
    <location>
        <begin position="218"/>
        <end position="334"/>
    </location>
</feature>
<dbReference type="EMBL" id="AMRG01000011">
    <property type="protein sequence ID" value="EKE82803.1"/>
    <property type="molecule type" value="Genomic_DNA"/>
</dbReference>
<dbReference type="Proteomes" id="UP000014115">
    <property type="component" value="Unassembled WGS sequence"/>
</dbReference>
<evidence type="ECO:0000256" key="2">
    <source>
        <dbReference type="ARBA" id="ARBA00017703"/>
    </source>
</evidence>
<evidence type="ECO:0000256" key="6">
    <source>
        <dbReference type="ARBA" id="ARBA00022932"/>
    </source>
</evidence>
<dbReference type="Gene3D" id="1.10.8.60">
    <property type="match status" value="1"/>
</dbReference>
<dbReference type="OrthoDB" id="9770982at2"/>
<protein>
    <recommendedName>
        <fullName evidence="2 9">DNA polymerase III subunit delta</fullName>
        <ecNumber evidence="1 9">2.7.7.7</ecNumber>
    </recommendedName>
</protein>
<dbReference type="GO" id="GO:0009360">
    <property type="term" value="C:DNA polymerase III complex"/>
    <property type="evidence" value="ECO:0007669"/>
    <property type="project" value="UniProtKB-UniRule"/>
</dbReference>
<gene>
    <name evidence="12" type="ORF">A10D4_09369</name>
</gene>
<proteinExistence type="inferred from homology"/>
<dbReference type="InterPro" id="IPR005790">
    <property type="entry name" value="DNA_polIII_delta"/>
</dbReference>
<keyword evidence="4" id="KW-0548">Nucleotidyltransferase</keyword>
<comment type="caution">
    <text evidence="12">The sequence shown here is derived from an EMBL/GenBank/DDBJ whole genome shotgun (WGS) entry which is preliminary data.</text>
</comment>
<dbReference type="NCBIfam" id="TIGR01128">
    <property type="entry name" value="holA"/>
    <property type="match status" value="1"/>
</dbReference>
<sequence>MTLYPEQLDTYLQKQGLPAVLRIFGDEPLLQDDCLQIVRRFAKQQGFDDRQSWQQQNDFDWQQLNLSQQSMSLFAERRLIELCLPEAKPGKTGADALKQYAAQVPEDTCLVLYGPKLKREQQQAKWFKAFDAHGPLLLTLSPDRSRLPRFINQRAQRYQLRLAADAVEHLADWYEGNLLALDQELAKLSLLGINSPIELSQIQQQLQDNSRFSVFAIQESLLQGHFEQACHRLQRVLEADGEAAIVAWLLTREWQLLSQVKQAQALQQDPQACFKGTMVWKNQQPLYLQWAERLTMATLVQLGDLLTRVELALKRDSGEDWSTLVVHIMALLCQPTAVSESLQCYSEYRPASSL</sequence>
<evidence type="ECO:0000259" key="10">
    <source>
        <dbReference type="Pfam" id="PF06144"/>
    </source>
</evidence>